<feature type="compositionally biased region" description="Low complexity" evidence="1">
    <location>
        <begin position="32"/>
        <end position="47"/>
    </location>
</feature>
<dbReference type="EMBL" id="KB456269">
    <property type="protein sequence ID" value="EMF09197.1"/>
    <property type="molecule type" value="Genomic_DNA"/>
</dbReference>
<keyword evidence="3" id="KW-1185">Reference proteome</keyword>
<evidence type="ECO:0000313" key="3">
    <source>
        <dbReference type="Proteomes" id="UP000016931"/>
    </source>
</evidence>
<reference evidence="2 3" key="1">
    <citation type="journal article" date="2012" name="PLoS Pathog.">
        <title>Diverse lifestyles and strategies of plant pathogenesis encoded in the genomes of eighteen Dothideomycetes fungi.</title>
        <authorList>
            <person name="Ohm R.A."/>
            <person name="Feau N."/>
            <person name="Henrissat B."/>
            <person name="Schoch C.L."/>
            <person name="Horwitz B.A."/>
            <person name="Barry K.W."/>
            <person name="Condon B.J."/>
            <person name="Copeland A.C."/>
            <person name="Dhillon B."/>
            <person name="Glaser F."/>
            <person name="Hesse C.N."/>
            <person name="Kosti I."/>
            <person name="LaButti K."/>
            <person name="Lindquist E.A."/>
            <person name="Lucas S."/>
            <person name="Salamov A.A."/>
            <person name="Bradshaw R.E."/>
            <person name="Ciuffetti L."/>
            <person name="Hamelin R.C."/>
            <person name="Kema G.H.J."/>
            <person name="Lawrence C."/>
            <person name="Scott J.A."/>
            <person name="Spatafora J.W."/>
            <person name="Turgeon B.G."/>
            <person name="de Wit P.J.G.M."/>
            <person name="Zhong S."/>
            <person name="Goodwin S.B."/>
            <person name="Grigoriev I.V."/>
        </authorList>
    </citation>
    <scope>NUCLEOTIDE SEQUENCE [LARGE SCALE GENOMIC DNA]</scope>
    <source>
        <strain evidence="2 3">SO2202</strain>
    </source>
</reference>
<dbReference type="RefSeq" id="XP_016757318.1">
    <property type="nucleotide sequence ID" value="XM_016900863.1"/>
</dbReference>
<dbReference type="Proteomes" id="UP000016931">
    <property type="component" value="Unassembled WGS sequence"/>
</dbReference>
<feature type="region of interest" description="Disordered" evidence="1">
    <location>
        <begin position="74"/>
        <end position="117"/>
    </location>
</feature>
<protein>
    <submittedName>
        <fullName evidence="2">Uncharacterized protein</fullName>
    </submittedName>
</protein>
<name>N1QE76_SPHMS</name>
<gene>
    <name evidence="2" type="ORF">SEPMUDRAFT_110722</name>
</gene>
<evidence type="ECO:0000313" key="2">
    <source>
        <dbReference type="EMBL" id="EMF09197.1"/>
    </source>
</evidence>
<dbReference type="OrthoDB" id="3640311at2759"/>
<dbReference type="HOGENOM" id="CLU_987543_0_0_1"/>
<sequence length="282" mass="31219">MTDSDSDSGQSQQLQVVLSKPLRLAISKVGISTSTSTTTSTATTTKTSDSHLKSYKLKAGRMARKKIPVFPRFGQSTTSLLSPSPSSSSSSSSSSPSQQPLQFPPTTHNHHRPSTTHLIPTLAPHWYNTTAHLGDPCTSFSLDHILSCGHKILTFSPEPCARNCHARTVPDWEQPRDVGQGFACVACVVEHLGLRREVRWREYVGELLLMGKGGGVLVERRRGMRDERAWIEEKLGFVGLAWRDEDVEEMRRLCAKGKACIAPWIDPDYQEVVDLALRGARR</sequence>
<feature type="compositionally biased region" description="Low complexity" evidence="1">
    <location>
        <begin position="75"/>
        <end position="107"/>
    </location>
</feature>
<proteinExistence type="predicted"/>
<accession>N1QE76</accession>
<feature type="region of interest" description="Disordered" evidence="1">
    <location>
        <begin position="28"/>
        <end position="52"/>
    </location>
</feature>
<dbReference type="eggNOG" id="ENOG502R93M">
    <property type="taxonomic scope" value="Eukaryota"/>
</dbReference>
<dbReference type="AlphaFoldDB" id="N1QE76"/>
<organism evidence="2 3">
    <name type="scientific">Sphaerulina musiva (strain SO2202)</name>
    <name type="common">Poplar stem canker fungus</name>
    <name type="synonym">Septoria musiva</name>
    <dbReference type="NCBI Taxonomy" id="692275"/>
    <lineage>
        <taxon>Eukaryota</taxon>
        <taxon>Fungi</taxon>
        <taxon>Dikarya</taxon>
        <taxon>Ascomycota</taxon>
        <taxon>Pezizomycotina</taxon>
        <taxon>Dothideomycetes</taxon>
        <taxon>Dothideomycetidae</taxon>
        <taxon>Mycosphaerellales</taxon>
        <taxon>Mycosphaerellaceae</taxon>
        <taxon>Sphaerulina</taxon>
    </lineage>
</organism>
<evidence type="ECO:0000256" key="1">
    <source>
        <dbReference type="SAM" id="MobiDB-lite"/>
    </source>
</evidence>
<dbReference type="GeneID" id="27898000"/>